<accession>A0ABT5L2I1</accession>
<keyword evidence="2" id="KW-1185">Reference proteome</keyword>
<proteinExistence type="predicted"/>
<evidence type="ECO:0000313" key="2">
    <source>
        <dbReference type="Proteomes" id="UP001218788"/>
    </source>
</evidence>
<organism evidence="1 2">
    <name type="scientific">Alteromonas gilva</name>
    <dbReference type="NCBI Taxonomy" id="2987522"/>
    <lineage>
        <taxon>Bacteria</taxon>
        <taxon>Pseudomonadati</taxon>
        <taxon>Pseudomonadota</taxon>
        <taxon>Gammaproteobacteria</taxon>
        <taxon>Alteromonadales</taxon>
        <taxon>Alteromonadaceae</taxon>
        <taxon>Alteromonas/Salinimonas group</taxon>
        <taxon>Alteromonas</taxon>
    </lineage>
</organism>
<dbReference type="EMBL" id="JAQQXP010000001">
    <property type="protein sequence ID" value="MDC8831237.1"/>
    <property type="molecule type" value="Genomic_DNA"/>
</dbReference>
<sequence length="146" mass="15995">MSVDVYPGESKRQVEPLEGAVVCCGIYGLFEHTGIWVADHIVELHGSGLVKAISPQRFLTDRSGASIYIACNAQLQPLVQEGASQRAIQRIFTYINYSALSRNCHRFTAECITGLPSDVCSFSDLNAALSRAFKTPVSWYPLRSPG</sequence>
<dbReference type="Proteomes" id="UP001218788">
    <property type="component" value="Unassembled WGS sequence"/>
</dbReference>
<protein>
    <recommendedName>
        <fullName evidence="3">LRAT domain-containing protein</fullName>
    </recommendedName>
</protein>
<reference evidence="1 2" key="1">
    <citation type="submission" date="2022-10" db="EMBL/GenBank/DDBJ databases">
        <title>Alteromonas sp. chi3 Genome sequencing.</title>
        <authorList>
            <person name="Park S."/>
        </authorList>
    </citation>
    <scope>NUCLEOTIDE SEQUENCE [LARGE SCALE GENOMIC DNA]</scope>
    <source>
        <strain evidence="2">chi3</strain>
    </source>
</reference>
<comment type="caution">
    <text evidence="1">The sequence shown here is derived from an EMBL/GenBank/DDBJ whole genome shotgun (WGS) entry which is preliminary data.</text>
</comment>
<name>A0ABT5L2I1_9ALTE</name>
<evidence type="ECO:0000313" key="1">
    <source>
        <dbReference type="EMBL" id="MDC8831237.1"/>
    </source>
</evidence>
<gene>
    <name evidence="1" type="ORF">OIK42_10735</name>
</gene>
<dbReference type="RefSeq" id="WP_273640417.1">
    <property type="nucleotide sequence ID" value="NZ_JAQQXP010000001.1"/>
</dbReference>
<evidence type="ECO:0008006" key="3">
    <source>
        <dbReference type="Google" id="ProtNLM"/>
    </source>
</evidence>